<evidence type="ECO:0000256" key="2">
    <source>
        <dbReference type="SAM" id="MobiDB-lite"/>
    </source>
</evidence>
<dbReference type="SUPFAM" id="SSF81383">
    <property type="entry name" value="F-box domain"/>
    <property type="match status" value="1"/>
</dbReference>
<dbReference type="EMBL" id="JAYKXN010000002">
    <property type="protein sequence ID" value="KAK7310775.1"/>
    <property type="molecule type" value="Genomic_DNA"/>
</dbReference>
<keyword evidence="5" id="KW-1185">Reference proteome</keyword>
<dbReference type="PANTHER" id="PTHR12874">
    <property type="entry name" value="F-BOX ONLY PROTEIN 48-RELATED"/>
    <property type="match status" value="1"/>
</dbReference>
<comment type="subunit">
    <text evidence="1">Component of the SCF-type E3 ligase complex.</text>
</comment>
<organism evidence="4 5">
    <name type="scientific">Clitoria ternatea</name>
    <name type="common">Butterfly pea</name>
    <dbReference type="NCBI Taxonomy" id="43366"/>
    <lineage>
        <taxon>Eukaryota</taxon>
        <taxon>Viridiplantae</taxon>
        <taxon>Streptophyta</taxon>
        <taxon>Embryophyta</taxon>
        <taxon>Tracheophyta</taxon>
        <taxon>Spermatophyta</taxon>
        <taxon>Magnoliopsida</taxon>
        <taxon>eudicotyledons</taxon>
        <taxon>Gunneridae</taxon>
        <taxon>Pentapetalae</taxon>
        <taxon>rosids</taxon>
        <taxon>fabids</taxon>
        <taxon>Fabales</taxon>
        <taxon>Fabaceae</taxon>
        <taxon>Papilionoideae</taxon>
        <taxon>50 kb inversion clade</taxon>
        <taxon>NPAAA clade</taxon>
        <taxon>indigoferoid/millettioid clade</taxon>
        <taxon>Phaseoleae</taxon>
        <taxon>Clitoria</taxon>
    </lineage>
</organism>
<keyword evidence="1" id="KW-0539">Nucleus</keyword>
<comment type="subcellular location">
    <subcellularLocation>
        <location evidence="1">Nucleus</location>
    </subcellularLocation>
</comment>
<dbReference type="PANTHER" id="PTHR12874:SF28">
    <property type="entry name" value="F-BOX PROTEIN"/>
    <property type="match status" value="1"/>
</dbReference>
<dbReference type="GO" id="GO:0009740">
    <property type="term" value="P:gibberellic acid mediated signaling pathway"/>
    <property type="evidence" value="ECO:0007669"/>
    <property type="project" value="TreeGrafter"/>
</dbReference>
<gene>
    <name evidence="4" type="ORF">RJT34_08492</name>
</gene>
<keyword evidence="1" id="KW-0833">Ubl conjugation pathway</keyword>
<evidence type="ECO:0000256" key="1">
    <source>
        <dbReference type="RuleBase" id="RU369085"/>
    </source>
</evidence>
<dbReference type="GO" id="GO:0016567">
    <property type="term" value="P:protein ubiquitination"/>
    <property type="evidence" value="ECO:0007669"/>
    <property type="project" value="UniProtKB-UniRule"/>
</dbReference>
<name>A0AAN9PST4_CLITE</name>
<protein>
    <recommendedName>
        <fullName evidence="1">F-box protein</fullName>
    </recommendedName>
</protein>
<feature type="domain" description="F-box" evidence="3">
    <location>
        <begin position="11"/>
        <end position="58"/>
    </location>
</feature>
<dbReference type="GO" id="GO:0031146">
    <property type="term" value="P:SCF-dependent proteasomal ubiquitin-dependent protein catabolic process"/>
    <property type="evidence" value="ECO:0007669"/>
    <property type="project" value="UniProtKB-UniRule"/>
</dbReference>
<dbReference type="GO" id="GO:0005737">
    <property type="term" value="C:cytoplasm"/>
    <property type="evidence" value="ECO:0007669"/>
    <property type="project" value="TreeGrafter"/>
</dbReference>
<dbReference type="InterPro" id="IPR036047">
    <property type="entry name" value="F-box-like_dom_sf"/>
</dbReference>
<sequence length="451" mass="50509">MAKELSSSSSSISFSDFPEDVQLCILSFLGPTEIATFACTSKRFASLCANDSKLWFTMCHRRWGSKTLITKWGKGKIPYTLLYNTLHHWENLLGFWRRSGPGTPSLLFFHWGPSFLSASRVSPSKSRSYDVALTPFLSMTLSEEGHVVSFLDPDGRADFGEFFSEVVENEGELVPVSVSFMGKRHLVVEENLFGRSSSSGGEECAGVGEDESGSPGSLPDQLLMSEIYQHFANRRSPGSDRSRRQRRKEKERLARRKWEPQHFVKVVNCSPTPSRPLQGLWKGICDDMSLGFYLVAYDDIGGIVCRQIGDPPERSSGYTPVFWTTDATFLESPFSLEEESLYDSRIHLQPDNGIHEQFALSDDDVVVNGIQQFQLSDNVVNRILHISSSYDLVVPDLAGSGTMNPRTAEGRIWQYQNGTFGFGFLRDNFAIDMKHIVHNGCIVDTVNSSDD</sequence>
<dbReference type="InterPro" id="IPR001810">
    <property type="entry name" value="F-box_dom"/>
</dbReference>
<dbReference type="Proteomes" id="UP001359559">
    <property type="component" value="Unassembled WGS sequence"/>
</dbReference>
<evidence type="ECO:0000259" key="3">
    <source>
        <dbReference type="PROSITE" id="PS50181"/>
    </source>
</evidence>
<comment type="pathway">
    <text evidence="1">Protein modification; protein ubiquitination.</text>
</comment>
<dbReference type="GO" id="GO:0019005">
    <property type="term" value="C:SCF ubiquitin ligase complex"/>
    <property type="evidence" value="ECO:0007669"/>
    <property type="project" value="UniProtKB-UniRule"/>
</dbReference>
<proteinExistence type="predicted"/>
<dbReference type="AlphaFoldDB" id="A0AAN9PST4"/>
<dbReference type="GO" id="GO:0005634">
    <property type="term" value="C:nucleus"/>
    <property type="evidence" value="ECO:0007669"/>
    <property type="project" value="UniProtKB-SubCell"/>
</dbReference>
<comment type="caution">
    <text evidence="4">The sequence shown here is derived from an EMBL/GenBank/DDBJ whole genome shotgun (WGS) entry which is preliminary data.</text>
</comment>
<feature type="compositionally biased region" description="Basic and acidic residues" evidence="2">
    <location>
        <begin position="237"/>
        <end position="253"/>
    </location>
</feature>
<feature type="region of interest" description="Disordered" evidence="2">
    <location>
        <begin position="195"/>
        <end position="219"/>
    </location>
</feature>
<dbReference type="PROSITE" id="PS50181">
    <property type="entry name" value="FBOX"/>
    <property type="match status" value="1"/>
</dbReference>
<feature type="region of interest" description="Disordered" evidence="2">
    <location>
        <begin position="233"/>
        <end position="253"/>
    </location>
</feature>
<dbReference type="SMART" id="SM00256">
    <property type="entry name" value="FBOX"/>
    <property type="match status" value="1"/>
</dbReference>
<dbReference type="CDD" id="cd09917">
    <property type="entry name" value="F-box_SF"/>
    <property type="match status" value="1"/>
</dbReference>
<dbReference type="Gene3D" id="1.20.1280.50">
    <property type="match status" value="1"/>
</dbReference>
<dbReference type="Pfam" id="PF12937">
    <property type="entry name" value="F-box-like"/>
    <property type="match status" value="1"/>
</dbReference>
<reference evidence="4 5" key="1">
    <citation type="submission" date="2024-01" db="EMBL/GenBank/DDBJ databases">
        <title>The genomes of 5 underutilized Papilionoideae crops provide insights into root nodulation and disease resistance.</title>
        <authorList>
            <person name="Yuan L."/>
        </authorList>
    </citation>
    <scope>NUCLEOTIDE SEQUENCE [LARGE SCALE GENOMIC DNA]</scope>
    <source>
        <strain evidence="4">LY-2023</strain>
        <tissue evidence="4">Leaf</tissue>
    </source>
</reference>
<evidence type="ECO:0000313" key="4">
    <source>
        <dbReference type="EMBL" id="KAK7310775.1"/>
    </source>
</evidence>
<evidence type="ECO:0000313" key="5">
    <source>
        <dbReference type="Proteomes" id="UP001359559"/>
    </source>
</evidence>
<accession>A0AAN9PST4</accession>
<comment type="function">
    <text evidence="1">Acts as a component of a SCF E3 ubiquitin ligase complexes.</text>
</comment>